<evidence type="ECO:0000256" key="4">
    <source>
        <dbReference type="ARBA" id="ARBA00022527"/>
    </source>
</evidence>
<evidence type="ECO:0000256" key="10">
    <source>
        <dbReference type="ARBA" id="ARBA00022840"/>
    </source>
</evidence>
<dbReference type="FunFam" id="3.30.200.20:FF:000003">
    <property type="entry name" value="Non-specific serine/threonine protein kinase"/>
    <property type="match status" value="1"/>
</dbReference>
<reference evidence="18" key="1">
    <citation type="journal article" date="2016" name="Sci. Rep.">
        <title>Molecular characterization of firefly nuptial gifts: a multi-omics approach sheds light on postcopulatory sexual selection.</title>
        <authorList>
            <person name="Al-Wathiqui N."/>
            <person name="Fallon T.R."/>
            <person name="South A."/>
            <person name="Weng J.K."/>
            <person name="Lewis S.M."/>
        </authorList>
    </citation>
    <scope>NUCLEOTIDE SEQUENCE</scope>
</reference>
<keyword evidence="9" id="KW-0418">Kinase</keyword>
<gene>
    <name evidence="19" type="ORF">PPYR_03404</name>
</gene>
<feature type="binding site" evidence="14">
    <location>
        <position position="46"/>
    </location>
    <ligand>
        <name>ATP</name>
        <dbReference type="ChEBI" id="CHEBI:30616"/>
    </ligand>
</feature>
<comment type="similarity">
    <text evidence="2">Belongs to the protein kinase superfamily. CAMK Ser/Thr protein kinase family. SNF1 subfamily.</text>
</comment>
<dbReference type="EC" id="2.7.11.1" evidence="3"/>
<feature type="compositionally biased region" description="Polar residues" evidence="15">
    <location>
        <begin position="787"/>
        <end position="796"/>
    </location>
</feature>
<evidence type="ECO:0000313" key="19">
    <source>
        <dbReference type="EMBL" id="KAB0791604.1"/>
    </source>
</evidence>
<dbReference type="GO" id="GO:0035556">
    <property type="term" value="P:intracellular signal transduction"/>
    <property type="evidence" value="ECO:0007669"/>
    <property type="project" value="TreeGrafter"/>
</dbReference>
<evidence type="ECO:0000259" key="17">
    <source>
        <dbReference type="PROSITE" id="PS50032"/>
    </source>
</evidence>
<evidence type="ECO:0000256" key="8">
    <source>
        <dbReference type="ARBA" id="ARBA00022741"/>
    </source>
</evidence>
<evidence type="ECO:0000256" key="1">
    <source>
        <dbReference type="ARBA" id="ARBA00001946"/>
    </source>
</evidence>
<keyword evidence="8 14" id="KW-0547">Nucleotide-binding</keyword>
<dbReference type="FunFam" id="1.10.510.10:FF:000156">
    <property type="entry name" value="Serine/threonine-protein kinase SIK3 homolog"/>
    <property type="match status" value="1"/>
</dbReference>
<feature type="region of interest" description="Disordered" evidence="15">
    <location>
        <begin position="587"/>
        <end position="608"/>
    </location>
</feature>
<feature type="region of interest" description="Disordered" evidence="15">
    <location>
        <begin position="696"/>
        <end position="796"/>
    </location>
</feature>
<feature type="compositionally biased region" description="Low complexity" evidence="15">
    <location>
        <begin position="1107"/>
        <end position="1138"/>
    </location>
</feature>
<feature type="compositionally biased region" description="Polar residues" evidence="15">
    <location>
        <begin position="366"/>
        <end position="380"/>
    </location>
</feature>
<evidence type="ECO:0000256" key="3">
    <source>
        <dbReference type="ARBA" id="ARBA00012513"/>
    </source>
</evidence>
<feature type="domain" description="KA1" evidence="17">
    <location>
        <begin position="1286"/>
        <end position="1334"/>
    </location>
</feature>
<evidence type="ECO:0000259" key="16">
    <source>
        <dbReference type="PROSITE" id="PS50011"/>
    </source>
</evidence>
<dbReference type="InterPro" id="IPR008271">
    <property type="entry name" value="Ser/Thr_kinase_AS"/>
</dbReference>
<dbReference type="PROSITE" id="PS00107">
    <property type="entry name" value="PROTEIN_KINASE_ATP"/>
    <property type="match status" value="1"/>
</dbReference>
<evidence type="ECO:0000256" key="15">
    <source>
        <dbReference type="SAM" id="MobiDB-lite"/>
    </source>
</evidence>
<dbReference type="PROSITE" id="PS50011">
    <property type="entry name" value="PROTEIN_KINASE_DOM"/>
    <property type="match status" value="1"/>
</dbReference>
<comment type="cofactor">
    <cofactor evidence="1">
        <name>Mg(2+)</name>
        <dbReference type="ChEBI" id="CHEBI:18420"/>
    </cofactor>
</comment>
<keyword evidence="4" id="KW-0723">Serine/threonine-protein kinase</keyword>
<reference evidence="19 20" key="2">
    <citation type="journal article" date="2018" name="Elife">
        <title>Firefly genomes illuminate parallel origins of bioluminescence in beetles.</title>
        <authorList>
            <person name="Fallon T.R."/>
            <person name="Lower S.E."/>
            <person name="Chang C.H."/>
            <person name="Bessho-Uehara M."/>
            <person name="Martin G.J."/>
            <person name="Bewick A.J."/>
            <person name="Behringer M."/>
            <person name="Debat H.J."/>
            <person name="Wong I."/>
            <person name="Day J.C."/>
            <person name="Suvorov A."/>
            <person name="Silva C.J."/>
            <person name="Stanger-Hall K.F."/>
            <person name="Hall D.W."/>
            <person name="Schmitz R.J."/>
            <person name="Nelson D.R."/>
            <person name="Lewis S.M."/>
            <person name="Shigenobu S."/>
            <person name="Bybee S.M."/>
            <person name="Larracuente A.M."/>
            <person name="Oba Y."/>
            <person name="Weng J.K."/>
        </authorList>
    </citation>
    <scope>NUCLEOTIDE SEQUENCE [LARGE SCALE GENOMIC DNA]</scope>
    <source>
        <strain evidence="19">1611_PpyrPB1</strain>
        <tissue evidence="19">Whole body</tissue>
    </source>
</reference>
<dbReference type="GO" id="GO:0005524">
    <property type="term" value="F:ATP binding"/>
    <property type="evidence" value="ECO:0007669"/>
    <property type="project" value="UniProtKB-UniRule"/>
</dbReference>
<feature type="region of interest" description="Disordered" evidence="15">
    <location>
        <begin position="639"/>
        <end position="661"/>
    </location>
</feature>
<name>A0A1Y1K671_PHOPY</name>
<dbReference type="Pfam" id="PF23312">
    <property type="entry name" value="UBA_SIK3"/>
    <property type="match status" value="1"/>
</dbReference>
<dbReference type="InterPro" id="IPR000719">
    <property type="entry name" value="Prot_kinase_dom"/>
</dbReference>
<evidence type="ECO:0000256" key="13">
    <source>
        <dbReference type="ARBA" id="ARBA00048679"/>
    </source>
</evidence>
<keyword evidence="5" id="KW-0597">Phosphoprotein</keyword>
<evidence type="ECO:0000256" key="9">
    <source>
        <dbReference type="ARBA" id="ARBA00022777"/>
    </source>
</evidence>
<evidence type="ECO:0000256" key="11">
    <source>
        <dbReference type="ARBA" id="ARBA00022842"/>
    </source>
</evidence>
<dbReference type="GO" id="GO:0000226">
    <property type="term" value="P:microtubule cytoskeleton organization"/>
    <property type="evidence" value="ECO:0007669"/>
    <property type="project" value="TreeGrafter"/>
</dbReference>
<dbReference type="InterPro" id="IPR011009">
    <property type="entry name" value="Kinase-like_dom_sf"/>
</dbReference>
<feature type="compositionally biased region" description="Polar residues" evidence="15">
    <location>
        <begin position="736"/>
        <end position="754"/>
    </location>
</feature>
<keyword evidence="6" id="KW-0808">Transferase</keyword>
<feature type="compositionally biased region" description="Basic and acidic residues" evidence="15">
    <location>
        <begin position="1076"/>
        <end position="1085"/>
    </location>
</feature>
<evidence type="ECO:0000256" key="6">
    <source>
        <dbReference type="ARBA" id="ARBA00022679"/>
    </source>
</evidence>
<dbReference type="InterPro" id="IPR057380">
    <property type="entry name" value="UBA_SIK1/2/3"/>
</dbReference>
<feature type="region of interest" description="Disordered" evidence="15">
    <location>
        <begin position="337"/>
        <end position="394"/>
    </location>
</feature>
<dbReference type="Pfam" id="PF00069">
    <property type="entry name" value="Pkinase"/>
    <property type="match status" value="1"/>
</dbReference>
<comment type="catalytic activity">
    <reaction evidence="12">
        <text>L-threonyl-[protein] + ATP = O-phospho-L-threonyl-[protein] + ADP + H(+)</text>
        <dbReference type="Rhea" id="RHEA:46608"/>
        <dbReference type="Rhea" id="RHEA-COMP:11060"/>
        <dbReference type="Rhea" id="RHEA-COMP:11605"/>
        <dbReference type="ChEBI" id="CHEBI:15378"/>
        <dbReference type="ChEBI" id="CHEBI:30013"/>
        <dbReference type="ChEBI" id="CHEBI:30616"/>
        <dbReference type="ChEBI" id="CHEBI:61977"/>
        <dbReference type="ChEBI" id="CHEBI:456216"/>
        <dbReference type="EC" id="2.7.11.1"/>
    </reaction>
</comment>
<keyword evidence="10 14" id="KW-0067">ATP-binding</keyword>
<dbReference type="PANTHER" id="PTHR24346:SF42">
    <property type="entry name" value="SERINE_THREONINE-PROTEIN KINASE SIK3"/>
    <property type="match status" value="1"/>
</dbReference>
<evidence type="ECO:0000313" key="18">
    <source>
        <dbReference type="EMBL" id="JAV56893.1"/>
    </source>
</evidence>
<dbReference type="GO" id="GO:0005737">
    <property type="term" value="C:cytoplasm"/>
    <property type="evidence" value="ECO:0007669"/>
    <property type="project" value="TreeGrafter"/>
</dbReference>
<evidence type="ECO:0000313" key="20">
    <source>
        <dbReference type="Proteomes" id="UP000327044"/>
    </source>
</evidence>
<dbReference type="Gene3D" id="1.10.510.10">
    <property type="entry name" value="Transferase(Phosphotransferase) domain 1"/>
    <property type="match status" value="1"/>
</dbReference>
<evidence type="ECO:0000256" key="2">
    <source>
        <dbReference type="ARBA" id="ARBA00006234"/>
    </source>
</evidence>
<feature type="region of interest" description="Disordered" evidence="15">
    <location>
        <begin position="1107"/>
        <end position="1146"/>
    </location>
</feature>
<keyword evidence="11" id="KW-0460">Magnesium</keyword>
<organism evidence="18">
    <name type="scientific">Photinus pyralis</name>
    <name type="common">Common eastern firefly</name>
    <name type="synonym">Lampyris pyralis</name>
    <dbReference type="NCBI Taxonomy" id="7054"/>
    <lineage>
        <taxon>Eukaryota</taxon>
        <taxon>Metazoa</taxon>
        <taxon>Ecdysozoa</taxon>
        <taxon>Arthropoda</taxon>
        <taxon>Hexapoda</taxon>
        <taxon>Insecta</taxon>
        <taxon>Pterygota</taxon>
        <taxon>Neoptera</taxon>
        <taxon>Endopterygota</taxon>
        <taxon>Coleoptera</taxon>
        <taxon>Polyphaga</taxon>
        <taxon>Elateriformia</taxon>
        <taxon>Elateroidea</taxon>
        <taxon>Lampyridae</taxon>
        <taxon>Lampyrinae</taxon>
        <taxon>Photinus</taxon>
    </lineage>
</organism>
<dbReference type="SMART" id="SM00220">
    <property type="entry name" value="S_TKc"/>
    <property type="match status" value="1"/>
</dbReference>
<dbReference type="PANTHER" id="PTHR24346">
    <property type="entry name" value="MAP/MICROTUBULE AFFINITY-REGULATING KINASE"/>
    <property type="match status" value="1"/>
</dbReference>
<dbReference type="CDD" id="cd14338">
    <property type="entry name" value="UBA_SIK"/>
    <property type="match status" value="1"/>
</dbReference>
<accession>A0A1Y1K671</accession>
<dbReference type="InterPro" id="IPR001772">
    <property type="entry name" value="KA1_dom"/>
</dbReference>
<feature type="region of interest" description="Disordered" evidence="15">
    <location>
        <begin position="1064"/>
        <end position="1089"/>
    </location>
</feature>
<protein>
    <recommendedName>
        <fullName evidence="3">non-specific serine/threonine protein kinase</fullName>
        <ecNumber evidence="3">2.7.11.1</ecNumber>
    </recommendedName>
</protein>
<feature type="compositionally biased region" description="Basic and acidic residues" evidence="15">
    <location>
        <begin position="381"/>
        <end position="394"/>
    </location>
</feature>
<evidence type="ECO:0000256" key="7">
    <source>
        <dbReference type="ARBA" id="ARBA00022723"/>
    </source>
</evidence>
<dbReference type="EMBL" id="GEZM01091344">
    <property type="protein sequence ID" value="JAV56893.1"/>
    <property type="molecule type" value="Transcribed_RNA"/>
</dbReference>
<proteinExistence type="inferred from homology"/>
<dbReference type="PROSITE" id="PS00108">
    <property type="entry name" value="PROTEIN_KINASE_ST"/>
    <property type="match status" value="1"/>
</dbReference>
<evidence type="ECO:0000256" key="5">
    <source>
        <dbReference type="ARBA" id="ARBA00022553"/>
    </source>
</evidence>
<dbReference type="GO" id="GO:0046872">
    <property type="term" value="F:metal ion binding"/>
    <property type="evidence" value="ECO:0007669"/>
    <property type="project" value="UniProtKB-KW"/>
</dbReference>
<dbReference type="PROSITE" id="PS50032">
    <property type="entry name" value="KA1"/>
    <property type="match status" value="1"/>
</dbReference>
<dbReference type="GO" id="GO:0050321">
    <property type="term" value="F:tau-protein kinase activity"/>
    <property type="evidence" value="ECO:0007669"/>
    <property type="project" value="TreeGrafter"/>
</dbReference>
<evidence type="ECO:0000256" key="12">
    <source>
        <dbReference type="ARBA" id="ARBA00047899"/>
    </source>
</evidence>
<dbReference type="EMBL" id="VVIM01000011">
    <property type="protein sequence ID" value="KAB0791604.1"/>
    <property type="molecule type" value="Genomic_DNA"/>
</dbReference>
<comment type="catalytic activity">
    <reaction evidence="13">
        <text>L-seryl-[protein] + ATP = O-phospho-L-seryl-[protein] + ADP + H(+)</text>
        <dbReference type="Rhea" id="RHEA:17989"/>
        <dbReference type="Rhea" id="RHEA-COMP:9863"/>
        <dbReference type="Rhea" id="RHEA-COMP:11604"/>
        <dbReference type="ChEBI" id="CHEBI:15378"/>
        <dbReference type="ChEBI" id="CHEBI:29999"/>
        <dbReference type="ChEBI" id="CHEBI:30616"/>
        <dbReference type="ChEBI" id="CHEBI:83421"/>
        <dbReference type="ChEBI" id="CHEBI:456216"/>
        <dbReference type="EC" id="2.7.11.1"/>
    </reaction>
</comment>
<dbReference type="Proteomes" id="UP000327044">
    <property type="component" value="Unassembled WGS sequence"/>
</dbReference>
<sequence length="1335" mass="148444">MSGKSYSVDRLERVGYYKLEKTIGKGNFAVVKLATHVVTRTKVAIKIINKTALDEENLTKIFRETAIMKKLRHPHITRLYELMETKQAIYLVTEFASKGEIFDHLVAKGRMTESEAKRIFNQIVSAVNYCHSQGVVHRDLKAENLLLDHNMNIKLADFGFSNQFTDGCQLSTWCGSPPYAAPELFQGFKYDGPKADIWSLGVVLYVLVCGSLPFDGPTLQSLQNVVISGKFRIPYFMSQDCEHLIRHMLVVDPDKRLTMAQIAKHRWLANLPPVDTGPDREMHLNKTVIEHMLQLPQLNQNMILQSLKSNSFDHIYAIYNLLVDKLHQRTINFQSKLCQSSDGDGTKHDLYSRSGSQKFNERSDSFNEQLVSQGHSLSSEMRTEKLEEPQSVRRESFNENCLREVRDDMNEKRKLLLEGASEDIGSPFVSISTIPAVYLAGDVDGQPFEKFGEMEMEAVEDSSALTIPSTTSSTGYGSCSSGDQYLTVRRHTVGPGDPAHEQVLESHYMSQAQQDPNGHGLRILPNTNLPLHLPLLAQQNPHYYSGKDPHLLKPPTVLHAAGGFGRRASDGGANLHMVWDTPGSHDQLSAMSTSSSGNPSISSGTTTQTLDTTQPVLDELTDPYAITRYLLTRGNSKRHTMANPEDVHSLQSSATTGTRTRRTGLLTVMERPPVISPELVMEVEARMRRNYMPPIIPQRKHSRQSAKPHLPTVQELQGREQKSLERFSPVRRGSEGSASGQRTLSPTTPQQECQRLQRGLAPRSSPPRSIPGSPIHQIVGDSRHQISESSSPVHQSYACTTDTNTVLGLTHDSLVHSNLGYDPNRSFSNSPLHSGNISPYSNSGSNLGSPIHQNLYGQMPNLTMYSGNNSPVLTPPVYVGYTQAVSGALSQPNSISSITQGISGLNTTSTGSITQGTPSTNLQLELRNQSQTQDDTKMEVLSYQQQFSQNYLQSQPSYLHQSPVPHHMHHVLNIHNHRSLTNSPISNPGSPGLDMIQEELPHLHNLSKAEPLPLCHPQISVTDVLGSEVTLVAGSDTSEDSLDSLDNQKVQKIPSFIISEPLENRPSITRGIGRKSSAENDDTKFFSKATDAEGTNEEFFLRRNSDRSSCYSDDSLSNDSLSIGNQSPSSSSNNTQSSHCHLDMRNRPIDPNFEKMQINQELANSGTQNFQIFKNLNLALAHNEGETRFIVQKRDNNINLKLLDGAACNSLQDFVGYYAEDGKISELDLKDAFQKNSGSYELELSEVCSKLETNDILEIVKRTINDQIPPKLCVLKTSEEIANKLSLEYEGGIQIELKIIDKRKDSKGLKMRRISGDYLVYNQLCQQLISCMTVS</sequence>
<feature type="domain" description="Protein kinase" evidence="16">
    <location>
        <begin position="17"/>
        <end position="268"/>
    </location>
</feature>
<keyword evidence="7" id="KW-0479">Metal-binding</keyword>
<dbReference type="SUPFAM" id="SSF56112">
    <property type="entry name" value="Protein kinase-like (PK-like)"/>
    <property type="match status" value="1"/>
</dbReference>
<dbReference type="InterPro" id="IPR017441">
    <property type="entry name" value="Protein_kinase_ATP_BS"/>
</dbReference>
<dbReference type="FunCoup" id="A0A1Y1K671">
    <property type="interactions" value="31"/>
</dbReference>
<dbReference type="InParanoid" id="A0A1Y1K671"/>
<keyword evidence="20" id="KW-1185">Reference proteome</keyword>
<reference evidence="19" key="3">
    <citation type="submission" date="2019-08" db="EMBL/GenBank/DDBJ databases">
        <authorList>
            <consortium name="Photinus pyralis genome working group"/>
            <person name="Fallon T.R."/>
            <person name="Sander Lower S.E."/>
            <person name="Weng J.-K."/>
        </authorList>
    </citation>
    <scope>NUCLEOTIDE SEQUENCE</scope>
    <source>
        <strain evidence="19">1611_PpyrPB1</strain>
        <tissue evidence="19">Whole body</tissue>
    </source>
</reference>
<dbReference type="OrthoDB" id="193931at2759"/>
<feature type="compositionally biased region" description="Low complexity" evidence="15">
    <location>
        <begin position="592"/>
        <end position="608"/>
    </location>
</feature>
<evidence type="ECO:0000256" key="14">
    <source>
        <dbReference type="PROSITE-ProRule" id="PRU10141"/>
    </source>
</evidence>